<evidence type="ECO:0000313" key="2">
    <source>
        <dbReference type="EMBL" id="CEK78560.1"/>
    </source>
</evidence>
<organism evidence="1">
    <name type="scientific">Arion vulgaris</name>
    <dbReference type="NCBI Taxonomy" id="1028688"/>
    <lineage>
        <taxon>Eukaryota</taxon>
        <taxon>Metazoa</taxon>
        <taxon>Spiralia</taxon>
        <taxon>Lophotrochozoa</taxon>
        <taxon>Mollusca</taxon>
        <taxon>Gastropoda</taxon>
        <taxon>Heterobranchia</taxon>
        <taxon>Euthyneura</taxon>
        <taxon>Panpulmonata</taxon>
        <taxon>Eupulmonata</taxon>
        <taxon>Stylommatophora</taxon>
        <taxon>Helicina</taxon>
        <taxon>Arionoidea</taxon>
        <taxon>Arionidae</taxon>
        <taxon>Arion</taxon>
    </lineage>
</organism>
<name>A0A0B7AC20_9EUPU</name>
<dbReference type="EMBL" id="HACG01031695">
    <property type="protein sequence ID" value="CEK78560.1"/>
    <property type="molecule type" value="Transcribed_RNA"/>
</dbReference>
<dbReference type="EMBL" id="HACG01031694">
    <property type="protein sequence ID" value="CEK78559.1"/>
    <property type="molecule type" value="Transcribed_RNA"/>
</dbReference>
<sequence>MLSSKAYMQVTVNQRHSLHKNTNDIKDTRIKCGMSWIVQAERIVEQLTTVATLAKEEEWIKIDGESSYLTRFSFSEDPTEI</sequence>
<gene>
    <name evidence="1" type="primary">ORF110784</name>
    <name evidence="2" type="synonym">ORF110788</name>
</gene>
<evidence type="ECO:0000313" key="1">
    <source>
        <dbReference type="EMBL" id="CEK78559.1"/>
    </source>
</evidence>
<protein>
    <submittedName>
        <fullName evidence="1">Uncharacterized protein</fullName>
    </submittedName>
</protein>
<accession>A0A0B7AC20</accession>
<dbReference type="AlphaFoldDB" id="A0A0B7AC20"/>
<reference evidence="1" key="1">
    <citation type="submission" date="2014-12" db="EMBL/GenBank/DDBJ databases">
        <title>Insight into the proteome of Arion vulgaris.</title>
        <authorList>
            <person name="Aradska J."/>
            <person name="Bulat T."/>
            <person name="Smidak R."/>
            <person name="Sarate P."/>
            <person name="Gangsoo J."/>
            <person name="Sialana F."/>
            <person name="Bilban M."/>
            <person name="Lubec G."/>
        </authorList>
    </citation>
    <scope>NUCLEOTIDE SEQUENCE</scope>
    <source>
        <tissue evidence="1">Skin</tissue>
    </source>
</reference>
<proteinExistence type="predicted"/>